<gene>
    <name evidence="3" type="ORF">FSUBG_2904</name>
</gene>
<comment type="caution">
    <text evidence="3">The sequence shown here is derived from an EMBL/GenBank/DDBJ whole genome shotgun (WGS) entry which is preliminary data.</text>
</comment>
<feature type="region of interest" description="Disordered" evidence="1">
    <location>
        <begin position="300"/>
        <end position="319"/>
    </location>
</feature>
<accession>A0A8H5QAY8</accession>
<dbReference type="GeneID" id="59315446"/>
<proteinExistence type="predicted"/>
<keyword evidence="4" id="KW-1185">Reference proteome</keyword>
<protein>
    <recommendedName>
        <fullName evidence="2">2EXR domain-containing protein</fullName>
    </recommendedName>
</protein>
<dbReference type="Pfam" id="PF20150">
    <property type="entry name" value="2EXR"/>
    <property type="match status" value="1"/>
</dbReference>
<dbReference type="Proteomes" id="UP000547976">
    <property type="component" value="Unassembled WGS sequence"/>
</dbReference>
<dbReference type="RefSeq" id="XP_036541492.1">
    <property type="nucleotide sequence ID" value="XM_036680728.1"/>
</dbReference>
<name>A0A8H5QAY8_GIBSU</name>
<evidence type="ECO:0000259" key="2">
    <source>
        <dbReference type="Pfam" id="PF20150"/>
    </source>
</evidence>
<dbReference type="PANTHER" id="PTHR35910:SF1">
    <property type="entry name" value="2EXR DOMAIN-CONTAINING PROTEIN"/>
    <property type="match status" value="1"/>
</dbReference>
<dbReference type="InterPro" id="IPR045518">
    <property type="entry name" value="2EXR"/>
</dbReference>
<sequence length="319" mass="36733">MTCSFHPFPKLPAELRIQIWDAACLSYDLYSLRGIGMHYIDLDPSADDTTILAYHKSTADAVDGDDHSACLVHALLTTCKESRYVVSRYWNHYRYGDMSVPPAMLPVREIGGVWHAPVCPAKDIFCIKSKTWNTPDNHMGIWQIKIPDFTSQQLWTTNIQNIAFEFDKSWNKDLPKRYLDLMSETSARGCLSRFLYNRYLNSSTTPKIWIIVKNGQWTIDPDHPLKPFHDCDTEYVSVSEYFSCRHCRRTHDFDGVFESVRSFTNSLDNLGVAGTFNLESHISRNIKFLAHRDMQIDLCTGRGPHEDEKEDDDDSDLGF</sequence>
<evidence type="ECO:0000256" key="1">
    <source>
        <dbReference type="SAM" id="MobiDB-lite"/>
    </source>
</evidence>
<organism evidence="3 4">
    <name type="scientific">Gibberella subglutinans</name>
    <name type="common">Fusarium subglutinans</name>
    <dbReference type="NCBI Taxonomy" id="42677"/>
    <lineage>
        <taxon>Eukaryota</taxon>
        <taxon>Fungi</taxon>
        <taxon>Dikarya</taxon>
        <taxon>Ascomycota</taxon>
        <taxon>Pezizomycotina</taxon>
        <taxon>Sordariomycetes</taxon>
        <taxon>Hypocreomycetidae</taxon>
        <taxon>Hypocreales</taxon>
        <taxon>Nectriaceae</taxon>
        <taxon>Fusarium</taxon>
        <taxon>Fusarium fujikuroi species complex</taxon>
    </lineage>
</organism>
<evidence type="ECO:0000313" key="4">
    <source>
        <dbReference type="Proteomes" id="UP000547976"/>
    </source>
</evidence>
<reference evidence="3 4" key="1">
    <citation type="submission" date="2020-05" db="EMBL/GenBank/DDBJ databases">
        <title>Identification and distribution of gene clusters putatively required for synthesis of sphingolipid metabolism inhibitors in phylogenetically diverse species of the filamentous fungus Fusarium.</title>
        <authorList>
            <person name="Kim H.-S."/>
            <person name="Busman M."/>
            <person name="Brown D.W."/>
            <person name="Divon H."/>
            <person name="Uhlig S."/>
            <person name="Proctor R.H."/>
        </authorList>
    </citation>
    <scope>NUCLEOTIDE SEQUENCE [LARGE SCALE GENOMIC DNA]</scope>
    <source>
        <strain evidence="3 4">NRRL 66333</strain>
    </source>
</reference>
<feature type="domain" description="2EXR" evidence="2">
    <location>
        <begin position="5"/>
        <end position="95"/>
    </location>
</feature>
<evidence type="ECO:0000313" key="3">
    <source>
        <dbReference type="EMBL" id="KAF5610643.1"/>
    </source>
</evidence>
<dbReference type="AlphaFoldDB" id="A0A8H5QAY8"/>
<dbReference type="OrthoDB" id="3596450at2759"/>
<dbReference type="EMBL" id="JAAOAV010000026">
    <property type="protein sequence ID" value="KAF5610643.1"/>
    <property type="molecule type" value="Genomic_DNA"/>
</dbReference>
<feature type="compositionally biased region" description="Acidic residues" evidence="1">
    <location>
        <begin position="308"/>
        <end position="319"/>
    </location>
</feature>
<dbReference type="PANTHER" id="PTHR35910">
    <property type="entry name" value="2EXR DOMAIN-CONTAINING PROTEIN"/>
    <property type="match status" value="1"/>
</dbReference>